<protein>
    <submittedName>
        <fullName evidence="1">Uncharacterized protein</fullName>
    </submittedName>
</protein>
<keyword evidence="2" id="KW-1185">Reference proteome</keyword>
<evidence type="ECO:0000313" key="2">
    <source>
        <dbReference type="Proteomes" id="UP000631791"/>
    </source>
</evidence>
<proteinExistence type="predicted"/>
<gene>
    <name evidence="1" type="ORF">IW249_006126</name>
</gene>
<name>A0ABS0KAP0_9ACTN</name>
<evidence type="ECO:0000313" key="1">
    <source>
        <dbReference type="EMBL" id="MBG6105712.1"/>
    </source>
</evidence>
<sequence length="35" mass="4046">MTMNDQEQIARADVLRRMETAARTQVGLRSRPPMD</sequence>
<dbReference type="EMBL" id="JADOTY010000001">
    <property type="protein sequence ID" value="MBG6105712.1"/>
    <property type="molecule type" value="Genomic_DNA"/>
</dbReference>
<reference evidence="1 2" key="1">
    <citation type="submission" date="2020-11" db="EMBL/GenBank/DDBJ databases">
        <title>Sequencing the genomes of 1000 actinobacteria strains.</title>
        <authorList>
            <person name="Klenk H.-P."/>
        </authorList>
    </citation>
    <scope>NUCLEOTIDE SEQUENCE [LARGE SCALE GENOMIC DNA]</scope>
    <source>
        <strain evidence="1 2">DSM 101695</strain>
    </source>
</reference>
<accession>A0ABS0KAP0</accession>
<comment type="caution">
    <text evidence="1">The sequence shown here is derived from an EMBL/GenBank/DDBJ whole genome shotgun (WGS) entry which is preliminary data.</text>
</comment>
<organism evidence="1 2">
    <name type="scientific">Micromonospora vinacea</name>
    <dbReference type="NCBI Taxonomy" id="709878"/>
    <lineage>
        <taxon>Bacteria</taxon>
        <taxon>Bacillati</taxon>
        <taxon>Actinomycetota</taxon>
        <taxon>Actinomycetes</taxon>
        <taxon>Micromonosporales</taxon>
        <taxon>Micromonosporaceae</taxon>
        <taxon>Micromonospora</taxon>
    </lineage>
</organism>
<dbReference type="Proteomes" id="UP000631791">
    <property type="component" value="Unassembled WGS sequence"/>
</dbReference>